<feature type="compositionally biased region" description="Polar residues" evidence="1">
    <location>
        <begin position="120"/>
        <end position="130"/>
    </location>
</feature>
<dbReference type="Gene3D" id="1.10.533.10">
    <property type="entry name" value="Death Domain, Fas"/>
    <property type="match status" value="1"/>
</dbReference>
<feature type="region of interest" description="Disordered" evidence="1">
    <location>
        <begin position="102"/>
        <end position="147"/>
    </location>
</feature>
<accession>A0A914VYY4</accession>
<proteinExistence type="predicted"/>
<dbReference type="WBParaSite" id="PSAMB.scaffold279size59546.g4177.t1">
    <property type="protein sequence ID" value="PSAMB.scaffold279size59546.g4177.t1"/>
    <property type="gene ID" value="PSAMB.scaffold279size59546.g4177"/>
</dbReference>
<reference evidence="4" key="1">
    <citation type="submission" date="2022-11" db="UniProtKB">
        <authorList>
            <consortium name="WormBaseParasite"/>
        </authorList>
    </citation>
    <scope>IDENTIFICATION</scope>
</reference>
<dbReference type="GO" id="GO:0042981">
    <property type="term" value="P:regulation of apoptotic process"/>
    <property type="evidence" value="ECO:0007669"/>
    <property type="project" value="InterPro"/>
</dbReference>
<feature type="domain" description="CARD" evidence="2">
    <location>
        <begin position="1"/>
        <end position="66"/>
    </location>
</feature>
<evidence type="ECO:0000256" key="1">
    <source>
        <dbReference type="SAM" id="MobiDB-lite"/>
    </source>
</evidence>
<dbReference type="InterPro" id="IPR001315">
    <property type="entry name" value="CARD"/>
</dbReference>
<feature type="compositionally biased region" description="Low complexity" evidence="1">
    <location>
        <begin position="102"/>
        <end position="119"/>
    </location>
</feature>
<sequence length="176" mass="19807">MEELQKEAIMKNITYVVDNMNRQPIMDCLVESSVFTMTDVATVNAIGLIDEDKNRELIKILFRKGEDLKPYEHFIRALEKKHQKAIAAKIKNTHEELLHLPSAEASTTTTQPTAAASVPGTSGTDGNGKSVNREETTNDNIPTDGEDNVNRQTVVVEEKPSKRNRFCSAFLKWKYL</sequence>
<protein>
    <submittedName>
        <fullName evidence="4">CARD domain-containing protein</fullName>
    </submittedName>
</protein>
<keyword evidence="3" id="KW-1185">Reference proteome</keyword>
<dbReference type="CDD" id="cd01671">
    <property type="entry name" value="CARD"/>
    <property type="match status" value="1"/>
</dbReference>
<name>A0A914VYY4_9BILA</name>
<dbReference type="Pfam" id="PF00619">
    <property type="entry name" value="CARD"/>
    <property type="match status" value="1"/>
</dbReference>
<evidence type="ECO:0000313" key="3">
    <source>
        <dbReference type="Proteomes" id="UP000887566"/>
    </source>
</evidence>
<dbReference type="InterPro" id="IPR011029">
    <property type="entry name" value="DEATH-like_dom_sf"/>
</dbReference>
<evidence type="ECO:0000313" key="4">
    <source>
        <dbReference type="WBParaSite" id="PSAMB.scaffold279size59546.g4177.t1"/>
    </source>
</evidence>
<dbReference type="PROSITE" id="PS50209">
    <property type="entry name" value="CARD"/>
    <property type="match status" value="1"/>
</dbReference>
<dbReference type="SUPFAM" id="SSF47986">
    <property type="entry name" value="DEATH domain"/>
    <property type="match status" value="1"/>
</dbReference>
<dbReference type="Proteomes" id="UP000887566">
    <property type="component" value="Unplaced"/>
</dbReference>
<organism evidence="3 4">
    <name type="scientific">Plectus sambesii</name>
    <dbReference type="NCBI Taxonomy" id="2011161"/>
    <lineage>
        <taxon>Eukaryota</taxon>
        <taxon>Metazoa</taxon>
        <taxon>Ecdysozoa</taxon>
        <taxon>Nematoda</taxon>
        <taxon>Chromadorea</taxon>
        <taxon>Plectida</taxon>
        <taxon>Plectina</taxon>
        <taxon>Plectoidea</taxon>
        <taxon>Plectidae</taxon>
        <taxon>Plectus</taxon>
    </lineage>
</organism>
<dbReference type="AlphaFoldDB" id="A0A914VYY4"/>
<evidence type="ECO:0000259" key="2">
    <source>
        <dbReference type="PROSITE" id="PS50209"/>
    </source>
</evidence>